<accession>A0A6A6IUM7</accession>
<evidence type="ECO:0000313" key="2">
    <source>
        <dbReference type="Proteomes" id="UP000800094"/>
    </source>
</evidence>
<proteinExistence type="predicted"/>
<gene>
    <name evidence="1" type="ORF">BU26DRAFT_220425</name>
</gene>
<name>A0A6A6IUM7_9PLEO</name>
<dbReference type="Proteomes" id="UP000800094">
    <property type="component" value="Unassembled WGS sequence"/>
</dbReference>
<dbReference type="GeneID" id="54574075"/>
<sequence length="147" mass="15982">MPEYIVLIPTATLGPIREGIPLNAGNGTGSSTDCNGLFTQASSSGAAANTTRNNNDPTGIPMRNLQPIAGAPWYNCVHGSFNSHHKRRGFFRCSDVGMHLLHHLRRPEHQKHLISGLIFHHPRSLLDLATSPAIASSASLTHRIHLR</sequence>
<protein>
    <submittedName>
        <fullName evidence="1">Uncharacterized protein</fullName>
    </submittedName>
</protein>
<keyword evidence="2" id="KW-1185">Reference proteome</keyword>
<dbReference type="RefSeq" id="XP_033688314.1">
    <property type="nucleotide sequence ID" value="XM_033820745.1"/>
</dbReference>
<organism evidence="1 2">
    <name type="scientific">Trematosphaeria pertusa</name>
    <dbReference type="NCBI Taxonomy" id="390896"/>
    <lineage>
        <taxon>Eukaryota</taxon>
        <taxon>Fungi</taxon>
        <taxon>Dikarya</taxon>
        <taxon>Ascomycota</taxon>
        <taxon>Pezizomycotina</taxon>
        <taxon>Dothideomycetes</taxon>
        <taxon>Pleosporomycetidae</taxon>
        <taxon>Pleosporales</taxon>
        <taxon>Massarineae</taxon>
        <taxon>Trematosphaeriaceae</taxon>
        <taxon>Trematosphaeria</taxon>
    </lineage>
</organism>
<dbReference type="EMBL" id="ML987191">
    <property type="protein sequence ID" value="KAF2253310.1"/>
    <property type="molecule type" value="Genomic_DNA"/>
</dbReference>
<dbReference type="AlphaFoldDB" id="A0A6A6IUM7"/>
<reference evidence="1" key="1">
    <citation type="journal article" date="2020" name="Stud. Mycol.">
        <title>101 Dothideomycetes genomes: a test case for predicting lifestyles and emergence of pathogens.</title>
        <authorList>
            <person name="Haridas S."/>
            <person name="Albert R."/>
            <person name="Binder M."/>
            <person name="Bloem J."/>
            <person name="Labutti K."/>
            <person name="Salamov A."/>
            <person name="Andreopoulos B."/>
            <person name="Baker S."/>
            <person name="Barry K."/>
            <person name="Bills G."/>
            <person name="Bluhm B."/>
            <person name="Cannon C."/>
            <person name="Castanera R."/>
            <person name="Culley D."/>
            <person name="Daum C."/>
            <person name="Ezra D."/>
            <person name="Gonzalez J."/>
            <person name="Henrissat B."/>
            <person name="Kuo A."/>
            <person name="Liang C."/>
            <person name="Lipzen A."/>
            <person name="Lutzoni F."/>
            <person name="Magnuson J."/>
            <person name="Mondo S."/>
            <person name="Nolan M."/>
            <person name="Ohm R."/>
            <person name="Pangilinan J."/>
            <person name="Park H.-J."/>
            <person name="Ramirez L."/>
            <person name="Alfaro M."/>
            <person name="Sun H."/>
            <person name="Tritt A."/>
            <person name="Yoshinaga Y."/>
            <person name="Zwiers L.-H."/>
            <person name="Turgeon B."/>
            <person name="Goodwin S."/>
            <person name="Spatafora J."/>
            <person name="Crous P."/>
            <person name="Grigoriev I."/>
        </authorList>
    </citation>
    <scope>NUCLEOTIDE SEQUENCE</scope>
    <source>
        <strain evidence="1">CBS 122368</strain>
    </source>
</reference>
<evidence type="ECO:0000313" key="1">
    <source>
        <dbReference type="EMBL" id="KAF2253310.1"/>
    </source>
</evidence>